<keyword evidence="5 9" id="KW-0812">Transmembrane</keyword>
<evidence type="ECO:0000256" key="5">
    <source>
        <dbReference type="ARBA" id="ARBA00022692"/>
    </source>
</evidence>
<feature type="compositionally biased region" description="Pro residues" evidence="8">
    <location>
        <begin position="722"/>
        <end position="736"/>
    </location>
</feature>
<dbReference type="InterPro" id="IPR050428">
    <property type="entry name" value="TCS_sensor_his_kinase"/>
</dbReference>
<dbReference type="SMART" id="SM00387">
    <property type="entry name" value="HATPase_c"/>
    <property type="match status" value="1"/>
</dbReference>
<dbReference type="GO" id="GO:0004673">
    <property type="term" value="F:protein histidine kinase activity"/>
    <property type="evidence" value="ECO:0007669"/>
    <property type="project" value="UniProtKB-EC"/>
</dbReference>
<feature type="compositionally biased region" description="Low complexity" evidence="8">
    <location>
        <begin position="774"/>
        <end position="788"/>
    </location>
</feature>
<dbReference type="Gene3D" id="3.30.565.10">
    <property type="entry name" value="Histidine kinase-like ATPase, C-terminal domain"/>
    <property type="match status" value="1"/>
</dbReference>
<evidence type="ECO:0000256" key="9">
    <source>
        <dbReference type="SAM" id="Phobius"/>
    </source>
</evidence>
<proteinExistence type="predicted"/>
<dbReference type="PANTHER" id="PTHR45436">
    <property type="entry name" value="SENSOR HISTIDINE KINASE YKOH"/>
    <property type="match status" value="1"/>
</dbReference>
<reference evidence="11 12" key="1">
    <citation type="submission" date="2020-08" db="EMBL/GenBank/DDBJ databases">
        <title>Genomic Encyclopedia of Type Strains, Phase IV (KMG-IV): sequencing the most valuable type-strain genomes for metagenomic binning, comparative biology and taxonomic classification.</title>
        <authorList>
            <person name="Goeker M."/>
        </authorList>
    </citation>
    <scope>NUCLEOTIDE SEQUENCE [LARGE SCALE GENOMIC DNA]</scope>
    <source>
        <strain evidence="11 12">DSM 44197</strain>
    </source>
</reference>
<dbReference type="AlphaFoldDB" id="A0A7W3QJ42"/>
<dbReference type="SUPFAM" id="SSF55874">
    <property type="entry name" value="ATPase domain of HSP90 chaperone/DNA topoisomerase II/histidine kinase"/>
    <property type="match status" value="1"/>
</dbReference>
<evidence type="ECO:0000256" key="4">
    <source>
        <dbReference type="ARBA" id="ARBA00022679"/>
    </source>
</evidence>
<keyword evidence="7 9" id="KW-1133">Transmembrane helix</keyword>
<feature type="region of interest" description="Disordered" evidence="8">
    <location>
        <begin position="653"/>
        <end position="871"/>
    </location>
</feature>
<feature type="compositionally biased region" description="Pro residues" evidence="8">
    <location>
        <begin position="663"/>
        <end position="678"/>
    </location>
</feature>
<evidence type="ECO:0000256" key="2">
    <source>
        <dbReference type="ARBA" id="ARBA00012438"/>
    </source>
</evidence>
<dbReference type="InterPro" id="IPR013587">
    <property type="entry name" value="Nitrate/nitrite_sensing"/>
</dbReference>
<sequence length="871" mass="93202">MTLLVVPLLSLAGLWTFAAALTLGDAMGQRRSEGSIERLADIIQDTVFALGAERRVSAAAVGAEPASREKVQQARAATDAKVAVFRQRSREELDAASDDGSTRVRLLNDALRRLDGLKDVRDAVDGQTMDHVAVVAAYGGVVDTIYEFSDHTLLTDDARLNQWGAAIVNGGRAMDLVMRESALVAGAVNGRLTAAQHRAFVELVGRQRQLWEHQRAQMDAGHHGRVLRPSLTSTAFTSFQAMENEIADTGTRRGTVDPARWSALVDPMLVTINDAHGKSLAQLRDEQHARGDRILLMLGLAGGLGLVAVGASLVLSVRLGRDLIRELTGLRRSAQDMAENRLPGVVARLVRGDRIDADAEAPPPASGRTTEIAQVAAAFGAVQRTAVEAAVGQAELREGVRALFLNIARRNQSLLHRQLKMLDTLESRAEADDLADLFKLDHLTTRMRRHAESLIILSGATPGRGWRRPVALADVLRGAVAEVEDYTRISVLTESDDALVGAAVADVIHLLAELLENATAFSPPGTEIRMMAERVGNGFVIEIEDRGLGIAPDELAEINRRLAAPPDFDLVDTDQLGLFVVARLAARHHIQVSLRRSPYGGVSAVALLPHDLVVSAEDFDPDAPEPAPEQEPATGSATGSTTEFVMEPGVEAGAEPGVEAGPEPEPASGPDVPAPVVPLPGAAAEPVFAPPPEPERGFEPWPEPEPAPEPALEPTIVWDLPPSAPSTEPPTGPPAGPAALPHAVNPWFDDGARWADPARNDAPPAPEPRPLPTSPATTAPTETAPADSDPADTHAGLPRRRRQQNLAPQLRDDGRVTPPPVEENAHGVVVRSPEQARSLMSSIQSGWRRGRDADRDEPESGREHHEHEGIR</sequence>
<evidence type="ECO:0000259" key="10">
    <source>
        <dbReference type="PROSITE" id="PS50109"/>
    </source>
</evidence>
<gene>
    <name evidence="11" type="ORF">HNR61_000584</name>
</gene>
<dbReference type="InterPro" id="IPR003594">
    <property type="entry name" value="HATPase_dom"/>
</dbReference>
<dbReference type="GO" id="GO:0000160">
    <property type="term" value="P:phosphorelay signal transduction system"/>
    <property type="evidence" value="ECO:0007669"/>
    <property type="project" value="TreeGrafter"/>
</dbReference>
<dbReference type="Pfam" id="PF02518">
    <property type="entry name" value="HATPase_c"/>
    <property type="match status" value="1"/>
</dbReference>
<dbReference type="EMBL" id="JACJIA010000001">
    <property type="protein sequence ID" value="MBA8948986.1"/>
    <property type="molecule type" value="Genomic_DNA"/>
</dbReference>
<dbReference type="PANTHER" id="PTHR45436:SF5">
    <property type="entry name" value="SENSOR HISTIDINE KINASE TRCS"/>
    <property type="match status" value="1"/>
</dbReference>
<keyword evidence="12" id="KW-1185">Reference proteome</keyword>
<feature type="compositionally biased region" description="Basic and acidic residues" evidence="8">
    <location>
        <begin position="849"/>
        <end position="871"/>
    </location>
</feature>
<name>A0A7W3QJ42_ACTNM</name>
<dbReference type="GO" id="GO:0005886">
    <property type="term" value="C:plasma membrane"/>
    <property type="evidence" value="ECO:0007669"/>
    <property type="project" value="TreeGrafter"/>
</dbReference>
<dbReference type="InterPro" id="IPR005467">
    <property type="entry name" value="His_kinase_dom"/>
</dbReference>
<dbReference type="RefSeq" id="WP_182841521.1">
    <property type="nucleotide sequence ID" value="NZ_JACJIA010000001.1"/>
</dbReference>
<evidence type="ECO:0000256" key="8">
    <source>
        <dbReference type="SAM" id="MobiDB-lite"/>
    </source>
</evidence>
<evidence type="ECO:0000256" key="3">
    <source>
        <dbReference type="ARBA" id="ARBA00022553"/>
    </source>
</evidence>
<feature type="transmembrane region" description="Helical" evidence="9">
    <location>
        <begin position="294"/>
        <end position="315"/>
    </location>
</feature>
<protein>
    <recommendedName>
        <fullName evidence="2">histidine kinase</fullName>
        <ecNumber evidence="2">2.7.13.3</ecNumber>
    </recommendedName>
</protein>
<evidence type="ECO:0000256" key="6">
    <source>
        <dbReference type="ARBA" id="ARBA00022777"/>
    </source>
</evidence>
<keyword evidence="6 11" id="KW-0418">Kinase</keyword>
<feature type="region of interest" description="Disordered" evidence="8">
    <location>
        <begin position="617"/>
        <end position="641"/>
    </location>
</feature>
<evidence type="ECO:0000313" key="12">
    <source>
        <dbReference type="Proteomes" id="UP000572680"/>
    </source>
</evidence>
<dbReference type="Pfam" id="PF08376">
    <property type="entry name" value="NIT"/>
    <property type="match status" value="1"/>
</dbReference>
<dbReference type="InterPro" id="IPR036890">
    <property type="entry name" value="HATPase_C_sf"/>
</dbReference>
<dbReference type="PROSITE" id="PS50109">
    <property type="entry name" value="HIS_KIN"/>
    <property type="match status" value="1"/>
</dbReference>
<feature type="compositionally biased region" description="Pro residues" evidence="8">
    <location>
        <begin position="701"/>
        <end position="711"/>
    </location>
</feature>
<keyword evidence="9" id="KW-0472">Membrane</keyword>
<feature type="compositionally biased region" description="Low complexity" evidence="8">
    <location>
        <begin position="653"/>
        <end position="662"/>
    </location>
</feature>
<evidence type="ECO:0000313" key="11">
    <source>
        <dbReference type="EMBL" id="MBA8948986.1"/>
    </source>
</evidence>
<accession>A0A7W3QJ42</accession>
<dbReference type="Proteomes" id="UP000572680">
    <property type="component" value="Unassembled WGS sequence"/>
</dbReference>
<keyword evidence="3" id="KW-0597">Phosphoprotein</keyword>
<comment type="catalytic activity">
    <reaction evidence="1">
        <text>ATP + protein L-histidine = ADP + protein N-phospho-L-histidine.</text>
        <dbReference type="EC" id="2.7.13.3"/>
    </reaction>
</comment>
<evidence type="ECO:0000256" key="7">
    <source>
        <dbReference type="ARBA" id="ARBA00022989"/>
    </source>
</evidence>
<feature type="compositionally biased region" description="Pro residues" evidence="8">
    <location>
        <begin position="763"/>
        <end position="773"/>
    </location>
</feature>
<organism evidence="11 12">
    <name type="scientific">Actinomadura namibiensis</name>
    <dbReference type="NCBI Taxonomy" id="182080"/>
    <lineage>
        <taxon>Bacteria</taxon>
        <taxon>Bacillati</taxon>
        <taxon>Actinomycetota</taxon>
        <taxon>Actinomycetes</taxon>
        <taxon>Streptosporangiales</taxon>
        <taxon>Thermomonosporaceae</taxon>
        <taxon>Actinomadura</taxon>
    </lineage>
</organism>
<feature type="domain" description="Histidine kinase" evidence="10">
    <location>
        <begin position="468"/>
        <end position="612"/>
    </location>
</feature>
<dbReference type="EC" id="2.7.13.3" evidence="2"/>
<comment type="caution">
    <text evidence="11">The sequence shown here is derived from an EMBL/GenBank/DDBJ whole genome shotgun (WGS) entry which is preliminary data.</text>
</comment>
<feature type="compositionally biased region" description="Basic and acidic residues" evidence="8">
    <location>
        <begin position="750"/>
        <end position="759"/>
    </location>
</feature>
<keyword evidence="4" id="KW-0808">Transferase</keyword>
<evidence type="ECO:0000256" key="1">
    <source>
        <dbReference type="ARBA" id="ARBA00000085"/>
    </source>
</evidence>